<dbReference type="EMBL" id="MT145144">
    <property type="protein sequence ID" value="QJI04059.1"/>
    <property type="molecule type" value="Genomic_DNA"/>
</dbReference>
<sequence length="65" mass="7256">MDIMGLMKILQGFHPLAKVSIVVTGRPYDDISFAWSGAEGEPKAMAREMCICVDTKTEQSDDQHR</sequence>
<accession>A0A6M3IFS0</accession>
<organism evidence="1">
    <name type="scientific">viral metagenome</name>
    <dbReference type="NCBI Taxonomy" id="1070528"/>
    <lineage>
        <taxon>unclassified sequences</taxon>
        <taxon>metagenomes</taxon>
        <taxon>organismal metagenomes</taxon>
    </lineage>
</organism>
<protein>
    <submittedName>
        <fullName evidence="1">Uncharacterized protein</fullName>
    </submittedName>
</protein>
<name>A0A6M3IFS0_9ZZZZ</name>
<dbReference type="EMBL" id="MT141214">
    <property type="protein sequence ID" value="QJA56360.1"/>
    <property type="molecule type" value="Genomic_DNA"/>
</dbReference>
<proteinExistence type="predicted"/>
<dbReference type="AlphaFoldDB" id="A0A6M3IFS0"/>
<evidence type="ECO:0000313" key="1">
    <source>
        <dbReference type="EMBL" id="QJA56360.1"/>
    </source>
</evidence>
<evidence type="ECO:0000313" key="2">
    <source>
        <dbReference type="EMBL" id="QJI04059.1"/>
    </source>
</evidence>
<gene>
    <name evidence="1" type="ORF">MM415B01867_0006</name>
    <name evidence="2" type="ORF">TM448B05973_0005</name>
</gene>
<reference evidence="1" key="1">
    <citation type="submission" date="2020-03" db="EMBL/GenBank/DDBJ databases">
        <title>The deep terrestrial virosphere.</title>
        <authorList>
            <person name="Holmfeldt K."/>
            <person name="Nilsson E."/>
            <person name="Simone D."/>
            <person name="Lopez-Fernandez M."/>
            <person name="Wu X."/>
            <person name="de Brujin I."/>
            <person name="Lundin D."/>
            <person name="Andersson A."/>
            <person name="Bertilsson S."/>
            <person name="Dopson M."/>
        </authorList>
    </citation>
    <scope>NUCLEOTIDE SEQUENCE</scope>
    <source>
        <strain evidence="1">MM415B01867</strain>
        <strain evidence="2">TM448B05973</strain>
    </source>
</reference>